<reference evidence="2 3" key="1">
    <citation type="submission" date="2019-08" db="EMBL/GenBank/DDBJ databases">
        <title>Genomes of Antarctic Bizionia species.</title>
        <authorList>
            <person name="Bowman J.P."/>
        </authorList>
    </citation>
    <scope>NUCLEOTIDE SEQUENCE [LARGE SCALE GENOMIC DNA]</scope>
    <source>
        <strain evidence="2 3">HFD</strain>
    </source>
</reference>
<dbReference type="Pfam" id="PF13521">
    <property type="entry name" value="AAA_28"/>
    <property type="match status" value="1"/>
</dbReference>
<organism evidence="2 3">
    <name type="scientific">Bizionia saleffrena</name>
    <dbReference type="NCBI Taxonomy" id="291189"/>
    <lineage>
        <taxon>Bacteria</taxon>
        <taxon>Pseudomonadati</taxon>
        <taxon>Bacteroidota</taxon>
        <taxon>Flavobacteriia</taxon>
        <taxon>Flavobacteriales</taxon>
        <taxon>Flavobacteriaceae</taxon>
        <taxon>Bizionia</taxon>
    </lineage>
</organism>
<dbReference type="RefSeq" id="WP_148369154.1">
    <property type="nucleotide sequence ID" value="NZ_VSKM01000004.1"/>
</dbReference>
<proteinExistence type="predicted"/>
<dbReference type="InterPro" id="IPR038727">
    <property type="entry name" value="NadR/Ttd14_AAA_dom"/>
</dbReference>
<feature type="domain" description="NadR/Ttd14 AAA" evidence="1">
    <location>
        <begin position="5"/>
        <end position="169"/>
    </location>
</feature>
<dbReference type="EMBL" id="VSKM01000004">
    <property type="protein sequence ID" value="TYB76795.1"/>
    <property type="molecule type" value="Genomic_DNA"/>
</dbReference>
<dbReference type="InterPro" id="IPR027417">
    <property type="entry name" value="P-loop_NTPase"/>
</dbReference>
<comment type="caution">
    <text evidence="2">The sequence shown here is derived from an EMBL/GenBank/DDBJ whole genome shotgun (WGS) entry which is preliminary data.</text>
</comment>
<protein>
    <submittedName>
        <fullName evidence="2">ATP-binding protein</fullName>
    </submittedName>
</protein>
<dbReference type="Proteomes" id="UP000323324">
    <property type="component" value="Unassembled WGS sequence"/>
</dbReference>
<keyword evidence="2" id="KW-0547">Nucleotide-binding</keyword>
<evidence type="ECO:0000259" key="1">
    <source>
        <dbReference type="Pfam" id="PF13521"/>
    </source>
</evidence>
<keyword evidence="2" id="KW-0067">ATP-binding</keyword>
<dbReference type="Gene3D" id="3.40.50.300">
    <property type="entry name" value="P-loop containing nucleotide triphosphate hydrolases"/>
    <property type="match status" value="1"/>
</dbReference>
<dbReference type="SUPFAM" id="SSF52540">
    <property type="entry name" value="P-loop containing nucleoside triphosphate hydrolases"/>
    <property type="match status" value="1"/>
</dbReference>
<dbReference type="AlphaFoldDB" id="A0A8H2QF32"/>
<gene>
    <name evidence="2" type="ORF">ES676_05490</name>
</gene>
<evidence type="ECO:0000313" key="3">
    <source>
        <dbReference type="Proteomes" id="UP000323324"/>
    </source>
</evidence>
<evidence type="ECO:0000313" key="2">
    <source>
        <dbReference type="EMBL" id="TYB76795.1"/>
    </source>
</evidence>
<sequence length="180" mass="20856">MNTKKIVIAGGPGTGKTAIINELIKRGYTCFEEVSREITLEARKQGIEQLFLTKPLLFSELLLHGRIKQFNTAKNSQKDVVFLDRGIPDIVAYMDYSGDIYPAFFTEACQEHEYDYIFILAPWQEIFISDSERYESFEQAKEIHDYLIKAYKNNSYELKDVPFGTINARTDYILNMLKNL</sequence>
<keyword evidence="3" id="KW-1185">Reference proteome</keyword>
<dbReference type="GO" id="GO:0005524">
    <property type="term" value="F:ATP binding"/>
    <property type="evidence" value="ECO:0007669"/>
    <property type="project" value="UniProtKB-KW"/>
</dbReference>
<accession>A0A8H2QF32</accession>
<name>A0A8H2QF32_9FLAO</name>